<name>A0A565CLV3_9BRAS</name>
<reference evidence="1" key="1">
    <citation type="submission" date="2019-07" db="EMBL/GenBank/DDBJ databases">
        <authorList>
            <person name="Dittberner H."/>
        </authorList>
    </citation>
    <scope>NUCLEOTIDE SEQUENCE [LARGE SCALE GENOMIC DNA]</scope>
</reference>
<dbReference type="AlphaFoldDB" id="A0A565CLV3"/>
<evidence type="ECO:0000313" key="1">
    <source>
        <dbReference type="EMBL" id="VVB14700.1"/>
    </source>
</evidence>
<proteinExistence type="predicted"/>
<organism evidence="1 2">
    <name type="scientific">Arabis nemorensis</name>
    <dbReference type="NCBI Taxonomy" id="586526"/>
    <lineage>
        <taxon>Eukaryota</taxon>
        <taxon>Viridiplantae</taxon>
        <taxon>Streptophyta</taxon>
        <taxon>Embryophyta</taxon>
        <taxon>Tracheophyta</taxon>
        <taxon>Spermatophyta</taxon>
        <taxon>Magnoliopsida</taxon>
        <taxon>eudicotyledons</taxon>
        <taxon>Gunneridae</taxon>
        <taxon>Pentapetalae</taxon>
        <taxon>rosids</taxon>
        <taxon>malvids</taxon>
        <taxon>Brassicales</taxon>
        <taxon>Brassicaceae</taxon>
        <taxon>Arabideae</taxon>
        <taxon>Arabis</taxon>
    </lineage>
</organism>
<evidence type="ECO:0000313" key="2">
    <source>
        <dbReference type="Proteomes" id="UP000489600"/>
    </source>
</evidence>
<protein>
    <submittedName>
        <fullName evidence="1">Uncharacterized protein</fullName>
    </submittedName>
</protein>
<keyword evidence="2" id="KW-1185">Reference proteome</keyword>
<gene>
    <name evidence="1" type="ORF">ANE_LOCUS25144</name>
</gene>
<sequence length="116" mass="12991">METESDRNDDATITVVKDMRARLENRIRTQHDAHLDLLSSLQSIVPDIFCEKSDFSHSRLGPANGLTTSLDIMLGSSCGMAHHIRLLGFLAINTRVWHKENLILIPEDSERLHGGS</sequence>
<accession>A0A565CLV3</accession>
<dbReference type="EMBL" id="CABITT030000008">
    <property type="protein sequence ID" value="VVB14700.1"/>
    <property type="molecule type" value="Genomic_DNA"/>
</dbReference>
<comment type="caution">
    <text evidence="1">The sequence shown here is derived from an EMBL/GenBank/DDBJ whole genome shotgun (WGS) entry which is preliminary data.</text>
</comment>
<dbReference type="Proteomes" id="UP000489600">
    <property type="component" value="Unassembled WGS sequence"/>
</dbReference>